<reference evidence="2 3" key="1">
    <citation type="journal article" date="2019" name="Int. J. Syst. Evol. Microbiol.">
        <title>The Global Catalogue of Microorganisms (GCM) 10K type strain sequencing project: providing services to taxonomists for standard genome sequencing and annotation.</title>
        <authorList>
            <consortium name="The Broad Institute Genomics Platform"/>
            <consortium name="The Broad Institute Genome Sequencing Center for Infectious Disease"/>
            <person name="Wu L."/>
            <person name="Ma J."/>
        </authorList>
    </citation>
    <scope>NUCLEOTIDE SEQUENCE [LARGE SCALE GENOMIC DNA]</scope>
    <source>
        <strain evidence="2 3">JCM 14560</strain>
    </source>
</reference>
<dbReference type="PROSITE" id="PS50995">
    <property type="entry name" value="HTH_MARR_2"/>
    <property type="match status" value="1"/>
</dbReference>
<evidence type="ECO:0000313" key="2">
    <source>
        <dbReference type="EMBL" id="GAA2142600.1"/>
    </source>
</evidence>
<comment type="caution">
    <text evidence="2">The sequence shown here is derived from an EMBL/GenBank/DDBJ whole genome shotgun (WGS) entry which is preliminary data.</text>
</comment>
<keyword evidence="3" id="KW-1185">Reference proteome</keyword>
<gene>
    <name evidence="2" type="ORF">GCM10009760_27910</name>
</gene>
<evidence type="ECO:0000259" key="1">
    <source>
        <dbReference type="PROSITE" id="PS50995"/>
    </source>
</evidence>
<organism evidence="2 3">
    <name type="scientific">Kitasatospora kazusensis</name>
    <dbReference type="NCBI Taxonomy" id="407974"/>
    <lineage>
        <taxon>Bacteria</taxon>
        <taxon>Bacillati</taxon>
        <taxon>Actinomycetota</taxon>
        <taxon>Actinomycetes</taxon>
        <taxon>Kitasatosporales</taxon>
        <taxon>Streptomycetaceae</taxon>
        <taxon>Kitasatospora</taxon>
    </lineage>
</organism>
<dbReference type="SMART" id="SM00347">
    <property type="entry name" value="HTH_MARR"/>
    <property type="match status" value="1"/>
</dbReference>
<dbReference type="InterPro" id="IPR039422">
    <property type="entry name" value="MarR/SlyA-like"/>
</dbReference>
<dbReference type="EMBL" id="BAAANT010000013">
    <property type="protein sequence ID" value="GAA2142600.1"/>
    <property type="molecule type" value="Genomic_DNA"/>
</dbReference>
<dbReference type="RefSeq" id="WP_344464582.1">
    <property type="nucleotide sequence ID" value="NZ_BAAANT010000013.1"/>
</dbReference>
<proteinExistence type="predicted"/>
<dbReference type="PANTHER" id="PTHR33164">
    <property type="entry name" value="TRANSCRIPTIONAL REGULATOR, MARR FAMILY"/>
    <property type="match status" value="1"/>
</dbReference>
<name>A0ABN2ZI84_9ACTN</name>
<feature type="domain" description="HTH marR-type" evidence="1">
    <location>
        <begin position="1"/>
        <end position="137"/>
    </location>
</feature>
<dbReference type="SUPFAM" id="SSF46785">
    <property type="entry name" value="Winged helix' DNA-binding domain"/>
    <property type="match status" value="1"/>
</dbReference>
<dbReference type="Proteomes" id="UP001422759">
    <property type="component" value="Unassembled WGS sequence"/>
</dbReference>
<dbReference type="InterPro" id="IPR036390">
    <property type="entry name" value="WH_DNA-bd_sf"/>
</dbReference>
<dbReference type="InterPro" id="IPR036388">
    <property type="entry name" value="WH-like_DNA-bd_sf"/>
</dbReference>
<protein>
    <submittedName>
        <fullName evidence="2">MarR family transcriptional regulator</fullName>
    </submittedName>
</protein>
<dbReference type="PRINTS" id="PR00598">
    <property type="entry name" value="HTHMARR"/>
</dbReference>
<evidence type="ECO:0000313" key="3">
    <source>
        <dbReference type="Proteomes" id="UP001422759"/>
    </source>
</evidence>
<accession>A0ABN2ZI84</accession>
<sequence>MDDLRAALSVEMQTLQAAVDAFDEAAAGVLGVNRTDLRCLEILVREEAAAPSALGLALGLTTGSVTAMLDRLEKLGYLTRSPDPSDRRKVAVRATDAVRQKAWELYGPFVAEGEELTRDYSAEQLRLLADFLRRSRELYDHQLARVRELPVVKRRR</sequence>
<dbReference type="Gene3D" id="1.10.10.10">
    <property type="entry name" value="Winged helix-like DNA-binding domain superfamily/Winged helix DNA-binding domain"/>
    <property type="match status" value="1"/>
</dbReference>
<dbReference type="InterPro" id="IPR000835">
    <property type="entry name" value="HTH_MarR-typ"/>
</dbReference>
<dbReference type="PANTHER" id="PTHR33164:SF106">
    <property type="entry name" value="TRANSCRIPTIONAL REGULATORY PROTEIN"/>
    <property type="match status" value="1"/>
</dbReference>
<dbReference type="Pfam" id="PF01047">
    <property type="entry name" value="MarR"/>
    <property type="match status" value="1"/>
</dbReference>